<dbReference type="Proteomes" id="UP000076584">
    <property type="component" value="Unassembled WGS sequence"/>
</dbReference>
<dbReference type="AlphaFoldDB" id="A0A166NK84"/>
<organism evidence="2 3">
    <name type="scientific">Colletotrichum incanum</name>
    <name type="common">Soybean anthracnose fungus</name>
    <dbReference type="NCBI Taxonomy" id="1573173"/>
    <lineage>
        <taxon>Eukaryota</taxon>
        <taxon>Fungi</taxon>
        <taxon>Dikarya</taxon>
        <taxon>Ascomycota</taxon>
        <taxon>Pezizomycotina</taxon>
        <taxon>Sordariomycetes</taxon>
        <taxon>Hypocreomycetidae</taxon>
        <taxon>Glomerellales</taxon>
        <taxon>Glomerellaceae</taxon>
        <taxon>Colletotrichum</taxon>
        <taxon>Colletotrichum spaethianum species complex</taxon>
    </lineage>
</organism>
<protein>
    <submittedName>
        <fullName evidence="2">Uncharacterized protein</fullName>
    </submittedName>
</protein>
<feature type="compositionally biased region" description="Polar residues" evidence="1">
    <location>
        <begin position="15"/>
        <end position="34"/>
    </location>
</feature>
<evidence type="ECO:0000313" key="2">
    <source>
        <dbReference type="EMBL" id="KZL65767.1"/>
    </source>
</evidence>
<evidence type="ECO:0000313" key="3">
    <source>
        <dbReference type="Proteomes" id="UP000076584"/>
    </source>
</evidence>
<keyword evidence="3" id="KW-1185">Reference proteome</keyword>
<accession>A0A166NK84</accession>
<comment type="caution">
    <text evidence="2">The sequence shown here is derived from an EMBL/GenBank/DDBJ whole genome shotgun (WGS) entry which is preliminary data.</text>
</comment>
<reference evidence="2 3" key="1">
    <citation type="submission" date="2015-06" db="EMBL/GenBank/DDBJ databases">
        <title>Survival trade-offs in plant roots during colonization by closely related pathogenic and mutualistic fungi.</title>
        <authorList>
            <person name="Hacquard S."/>
            <person name="Kracher B."/>
            <person name="Hiruma K."/>
            <person name="Weinman A."/>
            <person name="Muench P."/>
            <person name="Garrido Oter R."/>
            <person name="Ver Loren van Themaat E."/>
            <person name="Dallerey J.-F."/>
            <person name="Damm U."/>
            <person name="Henrissat B."/>
            <person name="Lespinet O."/>
            <person name="Thon M."/>
            <person name="Kemen E."/>
            <person name="McHardy A.C."/>
            <person name="Schulze-Lefert P."/>
            <person name="O'Connell R.J."/>
        </authorList>
    </citation>
    <scope>NUCLEOTIDE SEQUENCE [LARGE SCALE GENOMIC DNA]</scope>
    <source>
        <strain evidence="2 3">MAFF 238704</strain>
    </source>
</reference>
<sequence length="115" mass="12531">MSSHPRRQLLDVGSVTASSGNETARQNTPQNQSFLRRIQSISRRKPRSSPAPRRLGIAHDETGSMEGQDAFLALNGRVFRLVSGSRGVQAVPHGMISVIQNTSNGGKRATHQPQF</sequence>
<evidence type="ECO:0000256" key="1">
    <source>
        <dbReference type="SAM" id="MobiDB-lite"/>
    </source>
</evidence>
<feature type="region of interest" description="Disordered" evidence="1">
    <location>
        <begin position="1"/>
        <end position="62"/>
    </location>
</feature>
<gene>
    <name evidence="2" type="ORF">CI238_12389</name>
</gene>
<name>A0A166NK84_COLIC</name>
<proteinExistence type="predicted"/>
<dbReference type="EMBL" id="LFIW01002597">
    <property type="protein sequence ID" value="KZL65767.1"/>
    <property type="molecule type" value="Genomic_DNA"/>
</dbReference>